<feature type="compositionally biased region" description="Basic residues" evidence="1">
    <location>
        <begin position="188"/>
        <end position="197"/>
    </location>
</feature>
<evidence type="ECO:0000313" key="3">
    <source>
        <dbReference type="Proteomes" id="UP000664169"/>
    </source>
</evidence>
<keyword evidence="3" id="KW-1185">Reference proteome</keyword>
<sequence length="394" mass="44218">MEENTTESLPSVCKEEVWEGFADNVNAVEFSPSVCKEEIWEGFVDSPWRSTEWLVRQNVLKKRYWKHVLKKKKAGSGAAVVVSDCVITFGIECNNSKNDDAFASGTDDTREPGLNTPHDEIPARHADGNISDAIDTLGVHDDAGSNHGVIDVTSSSSKRYGEFAEETPTRETMERACNENLEPMASAKKSKNPRKGLKKGEQVGNPTQPKDSHMQYRTERYEKYNWHSHQDLPMRAPRYAGSHAVYDDFKLLTGEPPAYFAIEETPCNSVRLDDRWVGLVGEHFNQTVMKKKWPSEFDNAGMLRAVRVPLGDPCLVWVTQGQLDIDGNSAPRDGCYYGWYRGLELLCGNEGLEQGLYWIRPSFEQPKCKGIAFKVSHPAPGEKKGCAPKSQVRQ</sequence>
<evidence type="ECO:0000256" key="1">
    <source>
        <dbReference type="SAM" id="MobiDB-lite"/>
    </source>
</evidence>
<evidence type="ECO:0000313" key="2">
    <source>
        <dbReference type="EMBL" id="CAF9912810.1"/>
    </source>
</evidence>
<dbReference type="Proteomes" id="UP000664169">
    <property type="component" value="Unassembled WGS sequence"/>
</dbReference>
<proteinExistence type="predicted"/>
<comment type="caution">
    <text evidence="2">The sequence shown here is derived from an EMBL/GenBank/DDBJ whole genome shotgun (WGS) entry which is preliminary data.</text>
</comment>
<name>A0A8H3EW90_9LECA</name>
<organism evidence="2 3">
    <name type="scientific">Gomphillus americanus</name>
    <dbReference type="NCBI Taxonomy" id="1940652"/>
    <lineage>
        <taxon>Eukaryota</taxon>
        <taxon>Fungi</taxon>
        <taxon>Dikarya</taxon>
        <taxon>Ascomycota</taxon>
        <taxon>Pezizomycotina</taxon>
        <taxon>Lecanoromycetes</taxon>
        <taxon>OSLEUM clade</taxon>
        <taxon>Ostropomycetidae</taxon>
        <taxon>Ostropales</taxon>
        <taxon>Graphidaceae</taxon>
        <taxon>Gomphilloideae</taxon>
        <taxon>Gomphillus</taxon>
    </lineage>
</organism>
<accession>A0A8H3EW90</accession>
<dbReference type="EMBL" id="CAJPDQ010000007">
    <property type="protein sequence ID" value="CAF9912810.1"/>
    <property type="molecule type" value="Genomic_DNA"/>
</dbReference>
<reference evidence="2" key="1">
    <citation type="submission" date="2021-03" db="EMBL/GenBank/DDBJ databases">
        <authorList>
            <person name="Tagirdzhanova G."/>
        </authorList>
    </citation>
    <scope>NUCLEOTIDE SEQUENCE</scope>
</reference>
<dbReference type="OrthoDB" id="5398328at2759"/>
<dbReference type="AlphaFoldDB" id="A0A8H3EW90"/>
<gene>
    <name evidence="2" type="ORF">GOMPHAMPRED_007776</name>
</gene>
<protein>
    <submittedName>
        <fullName evidence="2">Uncharacterized protein</fullName>
    </submittedName>
</protein>
<feature type="region of interest" description="Disordered" evidence="1">
    <location>
        <begin position="180"/>
        <end position="215"/>
    </location>
</feature>